<evidence type="ECO:0000256" key="1">
    <source>
        <dbReference type="SAM" id="Phobius"/>
    </source>
</evidence>
<dbReference type="Gene3D" id="2.170.120.40">
    <property type="entry name" value="YbbR-like domain"/>
    <property type="match status" value="2"/>
</dbReference>
<dbReference type="PANTHER" id="PTHR37804">
    <property type="entry name" value="CDAA REGULATORY PROTEIN CDAR"/>
    <property type="match status" value="1"/>
</dbReference>
<protein>
    <recommendedName>
        <fullName evidence="4">YbbR-like domain-containing protein</fullName>
    </recommendedName>
</protein>
<keyword evidence="1" id="KW-0812">Transmembrane</keyword>
<dbReference type="Proteomes" id="UP000023561">
    <property type="component" value="Unassembled WGS sequence"/>
</dbReference>
<comment type="caution">
    <text evidence="2">The sequence shown here is derived from an EMBL/GenBank/DDBJ whole genome shotgun (WGS) entry which is preliminary data.</text>
</comment>
<keyword evidence="1" id="KW-1133">Transmembrane helix</keyword>
<accession>A0A023DF04</accession>
<keyword evidence="1" id="KW-0472">Membrane</keyword>
<sequence length="417" mass="46407">MDKLMNNHWFIKVFSLLVAIMLYMSANIEKGAKSGEIIRNAIGQEDTETLMNVPVVVYYDEENLVVSGIPKYVNVTLQGPASIVKPTALQRNFEVYMDLTDLPLGTYTVPIKYKDISDKLKVNIQPSTAKVTIREKVSKDFHVRVAFINKNKVPEGYAVEQPVVKPNSVTITGAKELIDSISSVTATVNLEGATDTITQESKVTVYDHRGRVLNIHTHPSNVEVTVPIRSPSKTVPLKINRTGTLPEGVNIVKIKTVPNEVTIFGPKEKIDAIQFIDGITIDLDGITEDRTLEMAVPLPEGVKSVDPPKVKIHIDVQKEEAKTLKGVPIHVLGLGEPYTVEFIDPKEQAMDVRLHGAPDILNDIKEDDVELYIDVSGLDLGEHEVKIKWNGPQNIKWELPKENVKIKISEKTMNNNQ</sequence>
<organism evidence="2 3">
    <name type="scientific">Parageobacillus caldoxylosilyticus NBRC 107762</name>
    <dbReference type="NCBI Taxonomy" id="1220594"/>
    <lineage>
        <taxon>Bacteria</taxon>
        <taxon>Bacillati</taxon>
        <taxon>Bacillota</taxon>
        <taxon>Bacilli</taxon>
        <taxon>Bacillales</taxon>
        <taxon>Anoxybacillaceae</taxon>
        <taxon>Saccharococcus</taxon>
    </lineage>
</organism>
<evidence type="ECO:0008006" key="4">
    <source>
        <dbReference type="Google" id="ProtNLM"/>
    </source>
</evidence>
<gene>
    <name evidence="2" type="ORF">GCA01S_029_00280</name>
</gene>
<dbReference type="PANTHER" id="PTHR37804:SF1">
    <property type="entry name" value="CDAA REGULATORY PROTEIN CDAR"/>
    <property type="match status" value="1"/>
</dbReference>
<dbReference type="OrthoDB" id="2960905at2"/>
<dbReference type="EMBL" id="BAWO01000029">
    <property type="protein sequence ID" value="GAJ39850.1"/>
    <property type="molecule type" value="Genomic_DNA"/>
</dbReference>
<dbReference type="RefSeq" id="WP_042409164.1">
    <property type="nucleotide sequence ID" value="NZ_BAWO01000029.1"/>
</dbReference>
<dbReference type="AlphaFoldDB" id="A0A023DF04"/>
<feature type="transmembrane region" description="Helical" evidence="1">
    <location>
        <begin position="9"/>
        <end position="26"/>
    </location>
</feature>
<evidence type="ECO:0000313" key="2">
    <source>
        <dbReference type="EMBL" id="GAJ39850.1"/>
    </source>
</evidence>
<dbReference type="Pfam" id="PF07949">
    <property type="entry name" value="YbbR"/>
    <property type="match status" value="3"/>
</dbReference>
<name>A0A023DF04_9BACL</name>
<dbReference type="Gene3D" id="2.170.120.30">
    <property type="match status" value="2"/>
</dbReference>
<proteinExistence type="predicted"/>
<reference evidence="2 3" key="1">
    <citation type="submission" date="2014-04" db="EMBL/GenBank/DDBJ databases">
        <title>Whole genome shotgun sequence of Geobacillus caldoxylosilyticus NBRC 107762.</title>
        <authorList>
            <person name="Hosoyama A."/>
            <person name="Hosoyama Y."/>
            <person name="Katano-Makiyama Y."/>
            <person name="Tsuchikane K."/>
            <person name="Ohji S."/>
            <person name="Ichikawa N."/>
            <person name="Yamazoe A."/>
            <person name="Fujita N."/>
        </authorList>
    </citation>
    <scope>NUCLEOTIDE SEQUENCE [LARGE SCALE GENOMIC DNA]</scope>
    <source>
        <strain evidence="2 3">NBRC 107762</strain>
    </source>
</reference>
<keyword evidence="3" id="KW-1185">Reference proteome</keyword>
<dbReference type="InterPro" id="IPR053154">
    <property type="entry name" value="c-di-AMP_regulator"/>
</dbReference>
<dbReference type="InterPro" id="IPR012505">
    <property type="entry name" value="YbbR"/>
</dbReference>
<evidence type="ECO:0000313" key="3">
    <source>
        <dbReference type="Proteomes" id="UP000023561"/>
    </source>
</evidence>